<evidence type="ECO:0000313" key="2">
    <source>
        <dbReference type="Proteomes" id="UP000324222"/>
    </source>
</evidence>
<sequence length="120" mass="13222">MTALRGCPCDDEATTLLPHSSHSPHALSYILTSLPYTLFFHYAPPAPCTICTHAHDRAGQRSSFQSNGQSRGGGECLRGELLAGGCERPANPHRGSRFSRRRGVDMRRNFQLAWRVISGQ</sequence>
<dbReference type="EMBL" id="VSRR010001211">
    <property type="protein sequence ID" value="MPC23485.1"/>
    <property type="molecule type" value="Genomic_DNA"/>
</dbReference>
<reference evidence="1 2" key="1">
    <citation type="submission" date="2019-05" db="EMBL/GenBank/DDBJ databases">
        <title>Another draft genome of Portunus trituberculatus and its Hox gene families provides insights of decapod evolution.</title>
        <authorList>
            <person name="Jeong J.-H."/>
            <person name="Song I."/>
            <person name="Kim S."/>
            <person name="Choi T."/>
            <person name="Kim D."/>
            <person name="Ryu S."/>
            <person name="Kim W."/>
        </authorList>
    </citation>
    <scope>NUCLEOTIDE SEQUENCE [LARGE SCALE GENOMIC DNA]</scope>
    <source>
        <tissue evidence="1">Muscle</tissue>
    </source>
</reference>
<dbReference type="AlphaFoldDB" id="A0A5B7DQI0"/>
<keyword evidence="2" id="KW-1185">Reference proteome</keyword>
<comment type="caution">
    <text evidence="1">The sequence shown here is derived from an EMBL/GenBank/DDBJ whole genome shotgun (WGS) entry which is preliminary data.</text>
</comment>
<dbReference type="Proteomes" id="UP000324222">
    <property type="component" value="Unassembled WGS sequence"/>
</dbReference>
<organism evidence="1 2">
    <name type="scientific">Portunus trituberculatus</name>
    <name type="common">Swimming crab</name>
    <name type="synonym">Neptunus trituberculatus</name>
    <dbReference type="NCBI Taxonomy" id="210409"/>
    <lineage>
        <taxon>Eukaryota</taxon>
        <taxon>Metazoa</taxon>
        <taxon>Ecdysozoa</taxon>
        <taxon>Arthropoda</taxon>
        <taxon>Crustacea</taxon>
        <taxon>Multicrustacea</taxon>
        <taxon>Malacostraca</taxon>
        <taxon>Eumalacostraca</taxon>
        <taxon>Eucarida</taxon>
        <taxon>Decapoda</taxon>
        <taxon>Pleocyemata</taxon>
        <taxon>Brachyura</taxon>
        <taxon>Eubrachyura</taxon>
        <taxon>Portunoidea</taxon>
        <taxon>Portunidae</taxon>
        <taxon>Portuninae</taxon>
        <taxon>Portunus</taxon>
    </lineage>
</organism>
<evidence type="ECO:0000313" key="1">
    <source>
        <dbReference type="EMBL" id="MPC23485.1"/>
    </source>
</evidence>
<accession>A0A5B7DQI0</accession>
<gene>
    <name evidence="1" type="ORF">E2C01_016535</name>
</gene>
<proteinExistence type="predicted"/>
<protein>
    <submittedName>
        <fullName evidence="1">Uncharacterized protein</fullName>
    </submittedName>
</protein>
<name>A0A5B7DQI0_PORTR</name>